<dbReference type="InterPro" id="IPR000601">
    <property type="entry name" value="PKD_dom"/>
</dbReference>
<dbReference type="STRING" id="1763537.ULVI_02105"/>
<evidence type="ECO:0000259" key="4">
    <source>
        <dbReference type="PROSITE" id="PS50825"/>
    </source>
</evidence>
<dbReference type="Proteomes" id="UP000077013">
    <property type="component" value="Unassembled WGS sequence"/>
</dbReference>
<dbReference type="InterPro" id="IPR011889">
    <property type="entry name" value="Liste_lipo_26"/>
</dbReference>
<dbReference type="InterPro" id="IPR005543">
    <property type="entry name" value="PASTA_dom"/>
</dbReference>
<evidence type="ECO:0000256" key="2">
    <source>
        <dbReference type="SAM" id="SignalP"/>
    </source>
</evidence>
<dbReference type="CDD" id="cd06577">
    <property type="entry name" value="PASTA_pknB"/>
    <property type="match status" value="1"/>
</dbReference>
<feature type="signal peptide" evidence="2">
    <location>
        <begin position="1"/>
        <end position="24"/>
    </location>
</feature>
<dbReference type="Pfam" id="PF03382">
    <property type="entry name" value="DUF285"/>
    <property type="match status" value="7"/>
</dbReference>
<dbReference type="SUPFAM" id="SSF49299">
    <property type="entry name" value="PKD domain"/>
    <property type="match status" value="1"/>
</dbReference>
<dbReference type="PANTHER" id="PTHR24273:SF32">
    <property type="entry name" value="HYALIN"/>
    <property type="match status" value="1"/>
</dbReference>
<dbReference type="PROSITE" id="PS50093">
    <property type="entry name" value="PKD"/>
    <property type="match status" value="1"/>
</dbReference>
<dbReference type="EMBL" id="LRXL01000026">
    <property type="protein sequence ID" value="OAB79569.1"/>
    <property type="molecule type" value="Genomic_DNA"/>
</dbReference>
<dbReference type="InterPro" id="IPR005046">
    <property type="entry name" value="DUF285"/>
</dbReference>
<protein>
    <recommendedName>
        <fullName evidence="7">BspA family leucine-rich repeat surface protein</fullName>
    </recommendedName>
</protein>
<evidence type="ECO:0008006" key="7">
    <source>
        <dbReference type="Google" id="ProtNLM"/>
    </source>
</evidence>
<keyword evidence="6" id="KW-1185">Reference proteome</keyword>
<dbReference type="InterPro" id="IPR003410">
    <property type="entry name" value="HYR_dom"/>
</dbReference>
<dbReference type="PROSITE" id="PS50825">
    <property type="entry name" value="HYR"/>
    <property type="match status" value="4"/>
</dbReference>
<name>A0A167IE98_9FLAO</name>
<evidence type="ECO:0000259" key="3">
    <source>
        <dbReference type="PROSITE" id="PS50093"/>
    </source>
</evidence>
<organism evidence="5 6">
    <name type="scientific">Cochleicola gelatinilyticus</name>
    <dbReference type="NCBI Taxonomy" id="1763537"/>
    <lineage>
        <taxon>Bacteria</taxon>
        <taxon>Pseudomonadati</taxon>
        <taxon>Bacteroidota</taxon>
        <taxon>Flavobacteriia</taxon>
        <taxon>Flavobacteriales</taxon>
        <taxon>Flavobacteriaceae</taxon>
        <taxon>Cochleicola</taxon>
    </lineage>
</organism>
<proteinExistence type="predicted"/>
<dbReference type="Pfam" id="PF02494">
    <property type="entry name" value="HYR"/>
    <property type="match status" value="2"/>
</dbReference>
<sequence length="2859" mass="311302">MIFMNRKIPLFIFFLLVTINCLQAHTLENTFPLTNAVSKSISSVNRPLLYCDANTYKSVSNTNFTPLAGEFETIWNTSLPGPSLDTDITIPTNPAFSYNYSIDWGDGTNDTNVTGDISHSYASPGIYTVKISGTFPAIYFNIAGDRQKIIEITSWGMIEWQSMENAFFGCTNLNFDAIDSPNLSQVTSLKNMFRNTNLFNGILNNWNVSTITDISGMFMNANTFNRPLDNWNTGNVTDMSDTFNNAQNFNEPLDNWNTGSVTSMARMFRFAFDFNQNINTWNVGNVTDMEEMFYLGLNFNTPLNSWDVSNVENMSEMFSNSQFMQPLDSWDVGNVIDMSSMFAYCPFNQPIGNWDVSKVTDMSRMFAGNYAFNQPINPWDVSSVITMQEMFMGSTSTLTIFNQPLDQWDVGAVENMQGMFRSSSFNQPINNWTVSNVTTMEDMFNRALNFNQSLSSWDVSNVTSSADMFNNASVFDQPLNTWNVASVIDMQGMFRNASAFNQSLNTWDVSSVTRMDMMFSSASVFNQNLGIWTVENVSNMTNMLDNSGLSEENYNNTLIGWASQNLQNNVVLGADTLLYCDGRFARQDIIDTYNWSINDDIINCDFVLCTPFISPIDGDTNVPADFNLVWEEVPVATGYRLTVTKDTGGTVTTVVDNVNVGNITVYDFPTDFAPGDIVTALVIPFNSEGPAENCETISFTIVAPWHSSPESFKLTYDTSIVYGGSSSTNQLEINVNSNFTYDFSIDWGDGQFNNNVSSDIRHTYDAPGIYTIAIIGTYPTHSDGYNTSDYRKLLTIDQWGTIAWQSMLRSFIRCENMTYNATDIPDLSQVTNMSEMFRQAEMFNGSINSWVVSNVTNMSGMFSEAESFNQPLNEWDVSNVTDISYMFERALLFNQPLSDWDVSNVTSMENTFDGFIFDMAFNQPLNSWNVSNVTNMAYMFRRNVDFNQPLNTWQVANVTDMNNMFNASGFNQNIENWNVSNVTNMGAMFSSAQSFDQPLAEWDTSNVTNMSSMFNNTTNFNQPIDNWDVSSVLYMNNMFRNAQSFNQPLNSWDVSSVINTSAMFQSTVLFNQNINSWNVSRVTNMKSMFESAENFDQPLSDWDVNSVVDMSSMFENAQVFNQPIQDWNVSAVATMASMFQDAQLFDQPIGNWDVSSVTLMNSMFEDAQVFNQNINPWNVASVTTMQEMFKNAAVYNQPLESWNTGEVLTTEEMFRGASLFNQNIEPWNVSFVTTTEGMFQEATAFNQPLNSWNIASVTTTERMFKGAIVFDQFINDWNTRGITTMEEMFDRAQQFNQPLENWRVADVQNMNRMFRDAASFNQDLNAWNIGNVSMRAMFQNTDTYDQYLGDWNISQVSDMANMLDNSALSRTNYDNTLIAWSEQSLTSGITLGAFGVPYCDALEERQSMIDAFGWNIVGDVLDCPIPECTQLISPLDGAIDVPVNTNLTWEPTLFARGYRLTVRVDPGNITIVNNETIINETSYEFATDFSGGETVYVTITPFNGSGDALPCPEESFIIVDDATPTLPECTNLTTPLDGETDVVINTDLSWNPIANADGYRINIGISPSGTQIENNVDVGNVTTYDLPNDLPENTTIYVTVIPYNEVGSALNCAEETFITETIPTPPECTTLTNPLDGAVDVPITTDLSWNPVPNATGYLLIVGTTSGGNEIVTNLDVGNVTTYDIPVDLPENRLIYVTIIPYNDIGDATECAEESFRTEIPSNVIALCTDYSADLDANGTVTIQPEDVDGGSSDPDGPVTLSLDTDTFTCENIGDNTVILSVTDTDGNTATCTAVVTIRDTIAPEIVCPENQIGSIDSTCLFTIPDYTLEATATDNCAMPIIVQDPVPGSTVGAGITVITITATDGTNTSSCSFTLDVDGTSFPEITCPEDQTGTLNDACEFIVPDYTSLATASNTCDGTVPTLSQDPAPGTSIASETTITLTATDPDGDTSTCSFQVTVMDVIAPQISCPPLQDESAGTNCMFSIPDYTPLANAVDNCGSTTLTQTPAIGTQVGLGTTEITLTASDGTNQSTCTFTIEVHDTTPPIASCVAPFSVSLDADGVATISASDIHNNSTDNCELATVSIDITEFNCDSVGENTITLTATDSSGNTSICTTIVTVEDPLFACNEPPVAICEPIVTSADENCVATASAEDFNNGSYDPEGASLTYSILPEGPYGLGITQVTLTVSDGVETASCETTITVNDTTPPTITCPEDQNETAATDCSFILPDYTSLAVATDNCGISEISQVPAPGTILSVGTTEILLIANDGSNSSQCTFNLIITDATPPVASCQDIFITLDATGEATVDAAQIDNGSYDSCSAITMELDQTVFDCSTIGENTVVLTVTDASGNSTTCEATVTVEDTTPPILVCTNTTLFLDEFGNAILSETDVITTLEDNCSIGSTSISPTQFTCENIGDNEVLIITQDANGNATECTAIVTVLDEVPPTVFCSNITIELDALGTASITATDLDATSSDNCEIAELTIDTTTFSCDDLGENSVVLTGIDTSGNTSQCTATVTVIDTILPQAVCQNISVALDQNGSATIDAFQIDGGSTDNCEIAAIEINQNNFGCDDIGENEVVFTVTDASGNTSTCTAIVTVTQTTATPQAICQNITVFLNDSGIATITPNDLNNGSVFNACESTMSVNIDTFNCSDIGNPVPVMFTVSNGNGNSDSCIAMVEVIDAMAPSIQCPSESLVIYGVEPFPLPNMIVDSMITITDNCTPSEFMTVTQSPPVGTNLQLGELPVTITITDAYGNETTCDVTVDLQRPPLNISLDALRIDPNPADEFIWLRNPNNVSLEGAKLFDVHGRLLREYDLSSVLTDQRMSISGLAGATYFLVVTNGALNVTFSVVKY</sequence>
<feature type="domain" description="HYR" evidence="4">
    <location>
        <begin position="1878"/>
        <end position="1962"/>
    </location>
</feature>
<accession>A0A167IE98</accession>
<comment type="caution">
    <text evidence="5">The sequence shown here is derived from an EMBL/GenBank/DDBJ whole genome shotgun (WGS) entry which is preliminary data.</text>
</comment>
<dbReference type="NCBIfam" id="TIGR02167">
    <property type="entry name" value="Liste_lipo_26"/>
    <property type="match status" value="4"/>
</dbReference>
<keyword evidence="2" id="KW-0732">Signal</keyword>
<dbReference type="InterPro" id="IPR013783">
    <property type="entry name" value="Ig-like_fold"/>
</dbReference>
<dbReference type="PANTHER" id="PTHR24273">
    <property type="entry name" value="FI04643P-RELATED"/>
    <property type="match status" value="1"/>
</dbReference>
<keyword evidence="1" id="KW-0677">Repeat</keyword>
<dbReference type="InterPro" id="IPR035986">
    <property type="entry name" value="PKD_dom_sf"/>
</dbReference>
<feature type="domain" description="HYR" evidence="4">
    <location>
        <begin position="2204"/>
        <end position="2286"/>
    </location>
</feature>
<evidence type="ECO:0000313" key="5">
    <source>
        <dbReference type="EMBL" id="OAB79569.1"/>
    </source>
</evidence>
<dbReference type="Gene3D" id="2.60.40.10">
    <property type="entry name" value="Immunoglobulins"/>
    <property type="match status" value="6"/>
</dbReference>
<dbReference type="SUPFAM" id="SSF141571">
    <property type="entry name" value="Pentapeptide repeat-like"/>
    <property type="match status" value="1"/>
</dbReference>
<gene>
    <name evidence="5" type="ORF">ULVI_02105</name>
</gene>
<feature type="domain" description="HYR" evidence="4">
    <location>
        <begin position="2687"/>
        <end position="2773"/>
    </location>
</feature>
<feature type="domain" description="PKD" evidence="3">
    <location>
        <begin position="93"/>
        <end position="134"/>
    </location>
</feature>
<reference evidence="5 6" key="1">
    <citation type="submission" date="2016-02" db="EMBL/GenBank/DDBJ databases">
        <title>Ulvibacter sp. LPB0005, isolated from Thais luteostoma.</title>
        <authorList>
            <person name="Shin S.-K."/>
            <person name="Yi H."/>
        </authorList>
    </citation>
    <scope>NUCLEOTIDE SEQUENCE [LARGE SCALE GENOMIC DNA]</scope>
    <source>
        <strain evidence="5 6">LPB0005</strain>
    </source>
</reference>
<evidence type="ECO:0000313" key="6">
    <source>
        <dbReference type="Proteomes" id="UP000077013"/>
    </source>
</evidence>
<feature type="chain" id="PRO_5007888093" description="BspA family leucine-rich repeat surface protein" evidence="2">
    <location>
        <begin position="25"/>
        <end position="2859"/>
    </location>
</feature>
<dbReference type="OrthoDB" id="9813840at2"/>
<evidence type="ECO:0000256" key="1">
    <source>
        <dbReference type="ARBA" id="ARBA00022737"/>
    </source>
</evidence>
<feature type="domain" description="HYR" evidence="4">
    <location>
        <begin position="2041"/>
        <end position="2123"/>
    </location>
</feature>